<dbReference type="Pfam" id="PF13850">
    <property type="entry name" value="ERGIC_N"/>
    <property type="match status" value="1"/>
</dbReference>
<dbReference type="Pfam" id="PF07970">
    <property type="entry name" value="COPIIcoated_ERV"/>
    <property type="match status" value="1"/>
</dbReference>
<protein>
    <recommendedName>
        <fullName evidence="11">Endoplasmic reticulum-Golgi intermediate compartment protein 3</fullName>
    </recommendedName>
</protein>
<keyword evidence="3 6" id="KW-0812">Transmembrane</keyword>
<feature type="domain" description="Endoplasmic reticulum vesicle transporter C-terminal" evidence="7">
    <location>
        <begin position="130"/>
        <end position="348"/>
    </location>
</feature>
<proteinExistence type="inferred from homology"/>
<reference evidence="9 10" key="1">
    <citation type="submission" date="2024-04" db="EMBL/GenBank/DDBJ databases">
        <title>Tritrichomonas musculus Genome.</title>
        <authorList>
            <person name="Alves-Ferreira E."/>
            <person name="Grigg M."/>
            <person name="Lorenzi H."/>
            <person name="Galac M."/>
        </authorList>
    </citation>
    <scope>NUCLEOTIDE SEQUENCE [LARGE SCALE GENOMIC DNA]</scope>
    <source>
        <strain evidence="9 10">EAF2021</strain>
    </source>
</reference>
<dbReference type="EMBL" id="JAPFFF010000021">
    <property type="protein sequence ID" value="KAK8853752.1"/>
    <property type="molecule type" value="Genomic_DNA"/>
</dbReference>
<evidence type="ECO:0000259" key="8">
    <source>
        <dbReference type="Pfam" id="PF13850"/>
    </source>
</evidence>
<dbReference type="PANTHER" id="PTHR10984">
    <property type="entry name" value="ENDOPLASMIC RETICULUM-GOLGI INTERMEDIATE COMPARTMENT PROTEIN"/>
    <property type="match status" value="1"/>
</dbReference>
<dbReference type="Proteomes" id="UP001470230">
    <property type="component" value="Unassembled WGS sequence"/>
</dbReference>
<sequence>MEKFLKSIDIFDKFQDDQFKVATRTSFLLSVFLSTFGCLFFIIKVIRFFIPNIHRDLELSSSLVNQEDFVNISISVLVNLPCYFLHLDAIDSLGFSQLDINSTANLRRINKMGQFIGIVNETLKHECHPCYGILPDNICCNSCEQLILMSTLKGMTPQPDKWIQCQGKFPGRNQNKKINAPHVSLDEKCLIKGKISVNKVPGNFHIAPGKNDVTSGGHQHDLSFHFPNLDLSHNINLVRFGPFIPTVTNPLQNVKVSQDPNRFMVYKYHLVVTPINYIHDGKLITRGYEYTALIMNREARREAPGIFFHYSFTPYTITIVSKSRSFAQFITSTFGFLSGSFAMASMLDFVIDKKSRILSMFTKETPKEEETETKVISEEKK</sequence>
<evidence type="ECO:0000256" key="5">
    <source>
        <dbReference type="ARBA" id="ARBA00023136"/>
    </source>
</evidence>
<feature type="transmembrane region" description="Helical" evidence="6">
    <location>
        <begin position="21"/>
        <end position="43"/>
    </location>
</feature>
<evidence type="ECO:0000313" key="10">
    <source>
        <dbReference type="Proteomes" id="UP001470230"/>
    </source>
</evidence>
<dbReference type="InterPro" id="IPR039542">
    <property type="entry name" value="Erv_N"/>
</dbReference>
<comment type="caution">
    <text evidence="9">The sequence shown here is derived from an EMBL/GenBank/DDBJ whole genome shotgun (WGS) entry which is preliminary data.</text>
</comment>
<evidence type="ECO:0000256" key="1">
    <source>
        <dbReference type="ARBA" id="ARBA00004141"/>
    </source>
</evidence>
<dbReference type="InterPro" id="IPR045888">
    <property type="entry name" value="Erv"/>
</dbReference>
<feature type="transmembrane region" description="Helical" evidence="6">
    <location>
        <begin position="329"/>
        <end position="351"/>
    </location>
</feature>
<name>A0ABR2HWR5_9EUKA</name>
<evidence type="ECO:0000256" key="4">
    <source>
        <dbReference type="ARBA" id="ARBA00022989"/>
    </source>
</evidence>
<gene>
    <name evidence="9" type="ORF">M9Y10_016295</name>
</gene>
<dbReference type="InterPro" id="IPR012936">
    <property type="entry name" value="Erv_C"/>
</dbReference>
<feature type="domain" description="Endoplasmic reticulum vesicle transporter N-terminal" evidence="8">
    <location>
        <begin position="5"/>
        <end position="97"/>
    </location>
</feature>
<keyword evidence="4 6" id="KW-1133">Transmembrane helix</keyword>
<evidence type="ECO:0000256" key="2">
    <source>
        <dbReference type="ARBA" id="ARBA00005648"/>
    </source>
</evidence>
<evidence type="ECO:0000313" key="9">
    <source>
        <dbReference type="EMBL" id="KAK8853752.1"/>
    </source>
</evidence>
<keyword evidence="5 6" id="KW-0472">Membrane</keyword>
<keyword evidence="10" id="KW-1185">Reference proteome</keyword>
<dbReference type="PANTHER" id="PTHR10984:SF25">
    <property type="entry name" value="ENDOPLASMIC RETICULUM-GOLGI INTERMEDIATE COMPARTMENT PROTEIN 3"/>
    <property type="match status" value="1"/>
</dbReference>
<accession>A0ABR2HWR5</accession>
<comment type="similarity">
    <text evidence="2">Belongs to the ERGIC family.</text>
</comment>
<organism evidence="9 10">
    <name type="scientific">Tritrichomonas musculus</name>
    <dbReference type="NCBI Taxonomy" id="1915356"/>
    <lineage>
        <taxon>Eukaryota</taxon>
        <taxon>Metamonada</taxon>
        <taxon>Parabasalia</taxon>
        <taxon>Tritrichomonadida</taxon>
        <taxon>Tritrichomonadidae</taxon>
        <taxon>Tritrichomonas</taxon>
    </lineage>
</organism>
<evidence type="ECO:0008006" key="11">
    <source>
        <dbReference type="Google" id="ProtNLM"/>
    </source>
</evidence>
<evidence type="ECO:0000256" key="3">
    <source>
        <dbReference type="ARBA" id="ARBA00022692"/>
    </source>
</evidence>
<comment type="subcellular location">
    <subcellularLocation>
        <location evidence="1">Membrane</location>
        <topology evidence="1">Multi-pass membrane protein</topology>
    </subcellularLocation>
</comment>
<evidence type="ECO:0000259" key="7">
    <source>
        <dbReference type="Pfam" id="PF07970"/>
    </source>
</evidence>
<evidence type="ECO:0000256" key="6">
    <source>
        <dbReference type="SAM" id="Phobius"/>
    </source>
</evidence>